<dbReference type="PANTHER" id="PTHR42208:SF1">
    <property type="entry name" value="HEAVY METAL TRANSPORTER"/>
    <property type="match status" value="1"/>
</dbReference>
<feature type="domain" description="Urease accessory protein UreH-like transmembrane" evidence="2">
    <location>
        <begin position="9"/>
        <end position="211"/>
    </location>
</feature>
<evidence type="ECO:0000259" key="2">
    <source>
        <dbReference type="Pfam" id="PF13386"/>
    </source>
</evidence>
<evidence type="ECO:0000256" key="1">
    <source>
        <dbReference type="SAM" id="Phobius"/>
    </source>
</evidence>
<dbReference type="STRING" id="1127673.GLIP_2142"/>
<protein>
    <submittedName>
        <fullName evidence="3">Integral membrane protein</fullName>
    </submittedName>
</protein>
<comment type="caution">
    <text evidence="3">The sequence shown here is derived from an EMBL/GenBank/DDBJ whole genome shotgun (WGS) entry which is preliminary data.</text>
</comment>
<proteinExistence type="predicted"/>
<keyword evidence="1" id="KW-0472">Membrane</keyword>
<dbReference type="InterPro" id="IPR039447">
    <property type="entry name" value="UreH-like_TM_dom"/>
</dbReference>
<feature type="transmembrane region" description="Helical" evidence="1">
    <location>
        <begin position="46"/>
        <end position="70"/>
    </location>
</feature>
<evidence type="ECO:0000313" key="3">
    <source>
        <dbReference type="EMBL" id="GAC14770.1"/>
    </source>
</evidence>
<dbReference type="AlphaFoldDB" id="K6YU17"/>
<dbReference type="PANTHER" id="PTHR42208">
    <property type="entry name" value="HEAVY METAL TRANSPORTER-RELATED"/>
    <property type="match status" value="1"/>
</dbReference>
<accession>K6YU17</accession>
<dbReference type="OrthoDB" id="9798690at2"/>
<keyword evidence="4" id="KW-1185">Reference proteome</keyword>
<keyword evidence="1" id="KW-1133">Transmembrane helix</keyword>
<feature type="transmembrane region" description="Helical" evidence="1">
    <location>
        <begin position="76"/>
        <end position="96"/>
    </location>
</feature>
<dbReference type="eggNOG" id="COG2836">
    <property type="taxonomic scope" value="Bacteria"/>
</dbReference>
<gene>
    <name evidence="3" type="ORF">GLIP_2142</name>
</gene>
<dbReference type="Pfam" id="PF13386">
    <property type="entry name" value="DsbD_2"/>
    <property type="match status" value="1"/>
</dbReference>
<feature type="transmembrane region" description="Helical" evidence="1">
    <location>
        <begin position="164"/>
        <end position="189"/>
    </location>
</feature>
<dbReference type="Proteomes" id="UP000006334">
    <property type="component" value="Unassembled WGS sequence"/>
</dbReference>
<sequence length="221" mass="24281">MNELSWFSAILIGLAGSVHCAGMCGGIVTSFTFALPKSQSQWPYLLAYNFGRIVSYTIAGAFAGLLGQIITTKSFINPQALVLFGGIFMLLLGLYVGQWSNWLLKIEKMGGFFWRKISPFSKRFIPFKHPIYAVPYGIIWGWLPCGLVYSSLTWSVSTGNSLQGAVTMFCFGLGTLPIMLAMGASAAQIRNWLTQPLVKKLVAALLCAFGLLLCYQAVHNW</sequence>
<reference evidence="3 4" key="1">
    <citation type="journal article" date="2017" name="Antonie Van Leeuwenhoek">
        <title>Rhizobium rhizosphaerae sp. nov., a novel species isolated from rice rhizosphere.</title>
        <authorList>
            <person name="Zhao J.J."/>
            <person name="Zhang J."/>
            <person name="Zhang R.J."/>
            <person name="Zhang C.W."/>
            <person name="Yin H.Q."/>
            <person name="Zhang X.X."/>
        </authorList>
    </citation>
    <scope>NUCLEOTIDE SEQUENCE [LARGE SCALE GENOMIC DNA]</scope>
    <source>
        <strain evidence="3 4">E3</strain>
    </source>
</reference>
<dbReference type="EMBL" id="BAEN01000041">
    <property type="protein sequence ID" value="GAC14770.1"/>
    <property type="molecule type" value="Genomic_DNA"/>
</dbReference>
<keyword evidence="1" id="KW-0812">Transmembrane</keyword>
<feature type="transmembrane region" description="Helical" evidence="1">
    <location>
        <begin position="6"/>
        <end position="34"/>
    </location>
</feature>
<feature type="transmembrane region" description="Helical" evidence="1">
    <location>
        <begin position="201"/>
        <end position="218"/>
    </location>
</feature>
<organism evidence="3 4">
    <name type="scientific">Aliiglaciecola lipolytica E3</name>
    <dbReference type="NCBI Taxonomy" id="1127673"/>
    <lineage>
        <taxon>Bacteria</taxon>
        <taxon>Pseudomonadati</taxon>
        <taxon>Pseudomonadota</taxon>
        <taxon>Gammaproteobacteria</taxon>
        <taxon>Alteromonadales</taxon>
        <taxon>Alteromonadaceae</taxon>
        <taxon>Aliiglaciecola</taxon>
    </lineage>
</organism>
<name>K6YU17_9ALTE</name>
<feature type="transmembrane region" description="Helical" evidence="1">
    <location>
        <begin position="131"/>
        <end position="152"/>
    </location>
</feature>
<evidence type="ECO:0000313" key="4">
    <source>
        <dbReference type="Proteomes" id="UP000006334"/>
    </source>
</evidence>